<dbReference type="AlphaFoldDB" id="A0A5B6WG64"/>
<proteinExistence type="predicted"/>
<evidence type="ECO:0000313" key="1">
    <source>
        <dbReference type="EMBL" id="KAA3480344.1"/>
    </source>
</evidence>
<sequence length="131" mass="15121">MVHALMSMPKERSSDRLDTQYIVELAERIPRSGDGGTCSPHSDYSTEREASLFELRGLSLESSDIQKMVAKVVESFRTVEQSNENCRNNTKRGEKIGMEKGFYLVEEMLFRTKILGKYGHRYDDVIFSFWP</sequence>
<reference evidence="2" key="1">
    <citation type="journal article" date="2019" name="Plant Biotechnol. J.">
        <title>Genome sequencing of the Australian wild diploid species Gossypium australe highlights disease resistance and delayed gland morphogenesis.</title>
        <authorList>
            <person name="Cai Y."/>
            <person name="Cai X."/>
            <person name="Wang Q."/>
            <person name="Wang P."/>
            <person name="Zhang Y."/>
            <person name="Cai C."/>
            <person name="Xu Y."/>
            <person name="Wang K."/>
            <person name="Zhou Z."/>
            <person name="Wang C."/>
            <person name="Geng S."/>
            <person name="Li B."/>
            <person name="Dong Q."/>
            <person name="Hou Y."/>
            <person name="Wang H."/>
            <person name="Ai P."/>
            <person name="Liu Z."/>
            <person name="Yi F."/>
            <person name="Sun M."/>
            <person name="An G."/>
            <person name="Cheng J."/>
            <person name="Zhang Y."/>
            <person name="Shi Q."/>
            <person name="Xie Y."/>
            <person name="Shi X."/>
            <person name="Chang Y."/>
            <person name="Huang F."/>
            <person name="Chen Y."/>
            <person name="Hong S."/>
            <person name="Mi L."/>
            <person name="Sun Q."/>
            <person name="Zhang L."/>
            <person name="Zhou B."/>
            <person name="Peng R."/>
            <person name="Zhang X."/>
            <person name="Liu F."/>
        </authorList>
    </citation>
    <scope>NUCLEOTIDE SEQUENCE [LARGE SCALE GENOMIC DNA]</scope>
    <source>
        <strain evidence="2">cv. PA1801</strain>
    </source>
</reference>
<dbReference type="EMBL" id="SMMG02000003">
    <property type="protein sequence ID" value="KAA3480344.1"/>
    <property type="molecule type" value="Genomic_DNA"/>
</dbReference>
<protein>
    <submittedName>
        <fullName evidence="1">Dehydration-responsive element-binding protein 1B-like</fullName>
    </submittedName>
</protein>
<accession>A0A5B6WG64</accession>
<evidence type="ECO:0000313" key="2">
    <source>
        <dbReference type="Proteomes" id="UP000325315"/>
    </source>
</evidence>
<keyword evidence="2" id="KW-1185">Reference proteome</keyword>
<organism evidence="1 2">
    <name type="scientific">Gossypium australe</name>
    <dbReference type="NCBI Taxonomy" id="47621"/>
    <lineage>
        <taxon>Eukaryota</taxon>
        <taxon>Viridiplantae</taxon>
        <taxon>Streptophyta</taxon>
        <taxon>Embryophyta</taxon>
        <taxon>Tracheophyta</taxon>
        <taxon>Spermatophyta</taxon>
        <taxon>Magnoliopsida</taxon>
        <taxon>eudicotyledons</taxon>
        <taxon>Gunneridae</taxon>
        <taxon>Pentapetalae</taxon>
        <taxon>rosids</taxon>
        <taxon>malvids</taxon>
        <taxon>Malvales</taxon>
        <taxon>Malvaceae</taxon>
        <taxon>Malvoideae</taxon>
        <taxon>Gossypium</taxon>
    </lineage>
</organism>
<gene>
    <name evidence="1" type="ORF">EPI10_020786</name>
</gene>
<comment type="caution">
    <text evidence="1">The sequence shown here is derived from an EMBL/GenBank/DDBJ whole genome shotgun (WGS) entry which is preliminary data.</text>
</comment>
<name>A0A5B6WG64_9ROSI</name>
<dbReference type="Proteomes" id="UP000325315">
    <property type="component" value="Unassembled WGS sequence"/>
</dbReference>